<dbReference type="SUPFAM" id="SSF46894">
    <property type="entry name" value="C-terminal effector domain of the bipartite response regulators"/>
    <property type="match status" value="1"/>
</dbReference>
<name>A0A846WGI9_9ACTN</name>
<dbReference type="GO" id="GO:0006355">
    <property type="term" value="P:regulation of DNA-templated transcription"/>
    <property type="evidence" value="ECO:0007669"/>
    <property type="project" value="InterPro"/>
</dbReference>
<feature type="domain" description="HTH luxR-type" evidence="2">
    <location>
        <begin position="635"/>
        <end position="700"/>
    </location>
</feature>
<dbReference type="CDD" id="cd06170">
    <property type="entry name" value="LuxR_C_like"/>
    <property type="match status" value="1"/>
</dbReference>
<dbReference type="AlphaFoldDB" id="A0A846WGI9"/>
<dbReference type="InterPro" id="IPR036388">
    <property type="entry name" value="WH-like_DNA-bd_sf"/>
</dbReference>
<dbReference type="EMBL" id="JAAXPC010000001">
    <property type="protein sequence ID" value="NKY00010.1"/>
    <property type="molecule type" value="Genomic_DNA"/>
</dbReference>
<dbReference type="InterPro" id="IPR016032">
    <property type="entry name" value="Sig_transdc_resp-reg_C-effctor"/>
</dbReference>
<keyword evidence="1" id="KW-0238">DNA-binding</keyword>
<dbReference type="PRINTS" id="PR00038">
    <property type="entry name" value="HTHLUXR"/>
</dbReference>
<dbReference type="PANTHER" id="PTHR43214:SF42">
    <property type="entry name" value="TRANSCRIPTIONAL REGULATORY PROTEIN DESR"/>
    <property type="match status" value="1"/>
</dbReference>
<protein>
    <submittedName>
        <fullName evidence="3">LuxR family transcriptional regulator</fullName>
    </submittedName>
</protein>
<dbReference type="InterPro" id="IPR039420">
    <property type="entry name" value="WalR-like"/>
</dbReference>
<dbReference type="Pfam" id="PF00196">
    <property type="entry name" value="GerE"/>
    <property type="match status" value="1"/>
</dbReference>
<dbReference type="PROSITE" id="PS50043">
    <property type="entry name" value="HTH_LUXR_2"/>
    <property type="match status" value="1"/>
</dbReference>
<organism evidence="3 4">
    <name type="scientific">Gordonia polyisoprenivorans</name>
    <dbReference type="NCBI Taxonomy" id="84595"/>
    <lineage>
        <taxon>Bacteria</taxon>
        <taxon>Bacillati</taxon>
        <taxon>Actinomycetota</taxon>
        <taxon>Actinomycetes</taxon>
        <taxon>Mycobacteriales</taxon>
        <taxon>Gordoniaceae</taxon>
        <taxon>Gordonia</taxon>
    </lineage>
</organism>
<evidence type="ECO:0000313" key="3">
    <source>
        <dbReference type="EMBL" id="NKY00010.1"/>
    </source>
</evidence>
<dbReference type="GO" id="GO:0003677">
    <property type="term" value="F:DNA binding"/>
    <property type="evidence" value="ECO:0007669"/>
    <property type="project" value="UniProtKB-KW"/>
</dbReference>
<evidence type="ECO:0000256" key="1">
    <source>
        <dbReference type="ARBA" id="ARBA00023125"/>
    </source>
</evidence>
<dbReference type="Gene3D" id="1.10.10.10">
    <property type="entry name" value="Winged helix-like DNA-binding domain superfamily/Winged helix DNA-binding domain"/>
    <property type="match status" value="1"/>
</dbReference>
<proteinExistence type="predicted"/>
<reference evidence="3 4" key="1">
    <citation type="submission" date="2020-04" db="EMBL/GenBank/DDBJ databases">
        <title>MicrobeNet Type strains.</title>
        <authorList>
            <person name="Nicholson A.C."/>
        </authorList>
    </citation>
    <scope>NUCLEOTIDE SEQUENCE [LARGE SCALE GENOMIC DNA]</scope>
    <source>
        <strain evidence="3 4">ATCC BAA-14</strain>
    </source>
</reference>
<evidence type="ECO:0000313" key="4">
    <source>
        <dbReference type="Proteomes" id="UP000563898"/>
    </source>
</evidence>
<dbReference type="RefSeq" id="WP_006372352.1">
    <property type="nucleotide sequence ID" value="NZ_JAAXPC010000001.1"/>
</dbReference>
<dbReference type="Proteomes" id="UP000563898">
    <property type="component" value="Unassembled WGS sequence"/>
</dbReference>
<accession>A0A846WGI9</accession>
<gene>
    <name evidence="3" type="ORF">HGA05_00250</name>
</gene>
<sequence>MPTTSAHGSARDILSGLRAREFVSALILTDDSHGDEVLDAVHAHAAADGLPVVRLSAEPTTGTAASAPRPGDMSALRGLVDQVLASAESITTEQRSALRVAFGIEMGPPPTRLMLCTVIVSLLHAWAGEHPGALLLIDRADRLDPSSADILAPVIRRLRHTGVQAVFSSAPGDTVFDDRLAERIWPDEPLPPPADAENRTARTGVDFDESVVAARAAASDDSASTTALLAPTPAHSPSGLEHAVAEAFSSFAQGHPTGPVYAALLSAVTAHHDHTDRRLVDDAVWLLTFLEQCTGDGARDGLRAVLRSLPNAPVWTRIDGRMQLAESPDAAVDQADRLVDDLAVASDPTTVLRTAFVTRTRHHRFWWRDSLVRVLSDPTATPPTIAAAAALLSTERLTAGDWTVAKDLVARTRQIADGLGYRIPGTEWADHTDALLAAYRGDADAVDVAVYRMSLWDNPSGIFIRGRAAQARAVLALGAGAGQRAHRLFGQVAADGNHTALIDSDARMVLDVAQAAVAASATADVAALIERLTGDDKGMPLRRLEPLLRAGALAVLTCRRSDFEQALAVPDADRRPFDLARIRLSYGVMLRSRGDRAAARHELRSAASIFRGLRARPWLAQAEEELRRLGDAPGARATLTDLTPIGLRVAELAASGLSNRQIGELLHLSPSTVGTHLSSVYATLGVTSRAALRDSLGRDAGPGG</sequence>
<dbReference type="InterPro" id="IPR000792">
    <property type="entry name" value="Tscrpt_reg_LuxR_C"/>
</dbReference>
<dbReference type="SMART" id="SM00421">
    <property type="entry name" value="HTH_LUXR"/>
    <property type="match status" value="1"/>
</dbReference>
<dbReference type="PANTHER" id="PTHR43214">
    <property type="entry name" value="TWO-COMPONENT RESPONSE REGULATOR"/>
    <property type="match status" value="1"/>
</dbReference>
<comment type="caution">
    <text evidence="3">The sequence shown here is derived from an EMBL/GenBank/DDBJ whole genome shotgun (WGS) entry which is preliminary data.</text>
</comment>
<evidence type="ECO:0000259" key="2">
    <source>
        <dbReference type="PROSITE" id="PS50043"/>
    </source>
</evidence>